<reference evidence="13 14" key="1">
    <citation type="submission" date="2021-04" db="EMBL/GenBank/DDBJ databases">
        <title>Magnetospirillum sulfuroxidans sp. nov., a facultative chemolithoautotrophic sulfur-oxidizing alphaproteobacterium isolated from freshwater sediment and proposals for Paramagetospirillum gen. nov., and Magnetospirillaceae fam. nov.</title>
        <authorList>
            <person name="Koziaeva V."/>
            <person name="Geelhoed J.S."/>
            <person name="Sorokin D.Y."/>
            <person name="Grouzdev D.S."/>
        </authorList>
    </citation>
    <scope>NUCLEOTIDE SEQUENCE [LARGE SCALE GENOMIC DNA]</scope>
    <source>
        <strain evidence="13 14">J10</strain>
    </source>
</reference>
<dbReference type="EMBL" id="JAGTUF010000003">
    <property type="protein sequence ID" value="MBR9971155.1"/>
    <property type="molecule type" value="Genomic_DNA"/>
</dbReference>
<dbReference type="PANTHER" id="PTHR23289:SF2">
    <property type="entry name" value="CYTOCHROME C OXIDASE ASSEMBLY PROTEIN COX15 HOMOLOG"/>
    <property type="match status" value="1"/>
</dbReference>
<evidence type="ECO:0000256" key="1">
    <source>
        <dbReference type="ARBA" id="ARBA00001970"/>
    </source>
</evidence>
<organism evidence="13 14">
    <name type="scientific">Magnetospirillum sulfuroxidans</name>
    <dbReference type="NCBI Taxonomy" id="611300"/>
    <lineage>
        <taxon>Bacteria</taxon>
        <taxon>Pseudomonadati</taxon>
        <taxon>Pseudomonadota</taxon>
        <taxon>Alphaproteobacteria</taxon>
        <taxon>Rhodospirillales</taxon>
        <taxon>Rhodospirillaceae</taxon>
        <taxon>Magnetospirillum</taxon>
    </lineage>
</organism>
<keyword evidence="3 12" id="KW-0812">Transmembrane</keyword>
<evidence type="ECO:0000256" key="5">
    <source>
        <dbReference type="ARBA" id="ARBA00022989"/>
    </source>
</evidence>
<evidence type="ECO:0000256" key="11">
    <source>
        <dbReference type="ARBA" id="ARBA00048044"/>
    </source>
</evidence>
<evidence type="ECO:0000313" key="13">
    <source>
        <dbReference type="EMBL" id="MBR9971155.1"/>
    </source>
</evidence>
<comment type="caution">
    <text evidence="13">The sequence shown here is derived from an EMBL/GenBank/DDBJ whole genome shotgun (WGS) entry which is preliminary data.</text>
</comment>
<evidence type="ECO:0000256" key="12">
    <source>
        <dbReference type="SAM" id="Phobius"/>
    </source>
</evidence>
<dbReference type="InterPro" id="IPR023754">
    <property type="entry name" value="HemeA_Synthase_type2"/>
</dbReference>
<comment type="catalytic activity">
    <reaction evidence="11">
        <text>Fe(II)-heme o + 2 A + H2O = Fe(II)-heme a + 2 AH2</text>
        <dbReference type="Rhea" id="RHEA:63388"/>
        <dbReference type="ChEBI" id="CHEBI:13193"/>
        <dbReference type="ChEBI" id="CHEBI:15377"/>
        <dbReference type="ChEBI" id="CHEBI:17499"/>
        <dbReference type="ChEBI" id="CHEBI:60530"/>
        <dbReference type="ChEBI" id="CHEBI:61715"/>
        <dbReference type="EC" id="1.17.99.9"/>
    </reaction>
    <physiologicalReaction direction="left-to-right" evidence="11">
        <dbReference type="Rhea" id="RHEA:63389"/>
    </physiologicalReaction>
</comment>
<keyword evidence="8" id="KW-0350">Heme biosynthesis</keyword>
<proteinExistence type="predicted"/>
<feature type="transmembrane region" description="Helical" evidence="12">
    <location>
        <begin position="260"/>
        <end position="282"/>
    </location>
</feature>
<keyword evidence="7" id="KW-0408">Iron</keyword>
<feature type="transmembrane region" description="Helical" evidence="12">
    <location>
        <begin position="168"/>
        <end position="190"/>
    </location>
</feature>
<keyword evidence="9 12" id="KW-0472">Membrane</keyword>
<accession>A0ABS5I9P9</accession>
<evidence type="ECO:0000256" key="7">
    <source>
        <dbReference type="ARBA" id="ARBA00023004"/>
    </source>
</evidence>
<dbReference type="Pfam" id="PF02628">
    <property type="entry name" value="COX15-CtaA"/>
    <property type="match status" value="1"/>
</dbReference>
<evidence type="ECO:0000256" key="9">
    <source>
        <dbReference type="ARBA" id="ARBA00023136"/>
    </source>
</evidence>
<feature type="transmembrane region" description="Helical" evidence="12">
    <location>
        <begin position="289"/>
        <end position="311"/>
    </location>
</feature>
<evidence type="ECO:0000256" key="6">
    <source>
        <dbReference type="ARBA" id="ARBA00023002"/>
    </source>
</evidence>
<comment type="subcellular location">
    <subcellularLocation>
        <location evidence="2">Membrane</location>
        <topology evidence="2">Multi-pass membrane protein</topology>
    </subcellularLocation>
</comment>
<keyword evidence="6" id="KW-0560">Oxidoreductase</keyword>
<feature type="transmembrane region" description="Helical" evidence="12">
    <location>
        <begin position="134"/>
        <end position="156"/>
    </location>
</feature>
<feature type="transmembrane region" description="Helical" evidence="12">
    <location>
        <begin position="317"/>
        <end position="337"/>
    </location>
</feature>
<dbReference type="InterPro" id="IPR003780">
    <property type="entry name" value="COX15/CtaA_fam"/>
</dbReference>
<feature type="transmembrane region" description="Helical" evidence="12">
    <location>
        <begin position="20"/>
        <end position="40"/>
    </location>
</feature>
<sequence>MRDALPTAQDQLPADHRRKLAAWLLSVAAMVAVMVVLGGLTRLTGSGLSMVQWNPHHLLPPLNAQEWQQAFALYQQTPEYRLVNTQMDVAGYQGIFLLEYIHRLWGRLIGLAFALPLAFFLWRRMVPPGWTSRLLVLFALGGMQGLLGWLMVASGLVDRPEVSHFRLAAHLILALLILAALLMTALALLDPPRRHHPLAFKLVVAVTVLALTTMTWGALTAGLGAGHLYNSFPLMGDSLFPPEARPPLLNALESPAAVHYVHRVLALTTWACLSLLGWWAWLSKGPRPLVLAGLWGWVQAGLGISTVLLAVPLPLAALHQGGAVVLVSLLTWALFCLRR</sequence>
<keyword evidence="14" id="KW-1185">Reference proteome</keyword>
<evidence type="ECO:0000256" key="4">
    <source>
        <dbReference type="ARBA" id="ARBA00022723"/>
    </source>
</evidence>
<feature type="transmembrane region" description="Helical" evidence="12">
    <location>
        <begin position="104"/>
        <end position="122"/>
    </location>
</feature>
<evidence type="ECO:0000256" key="2">
    <source>
        <dbReference type="ARBA" id="ARBA00004141"/>
    </source>
</evidence>
<gene>
    <name evidence="13" type="ORF">KEC16_05445</name>
</gene>
<dbReference type="PANTHER" id="PTHR23289">
    <property type="entry name" value="CYTOCHROME C OXIDASE ASSEMBLY PROTEIN COX15"/>
    <property type="match status" value="1"/>
</dbReference>
<dbReference type="Proteomes" id="UP000680714">
    <property type="component" value="Unassembled WGS sequence"/>
</dbReference>
<comment type="pathway">
    <text evidence="10">Porphyrin-containing compound metabolism; heme A biosynthesis; heme A from heme O: step 1/1.</text>
</comment>
<evidence type="ECO:0000313" key="14">
    <source>
        <dbReference type="Proteomes" id="UP000680714"/>
    </source>
</evidence>
<name>A0ABS5I9P9_9PROT</name>
<dbReference type="RefSeq" id="WP_211546667.1">
    <property type="nucleotide sequence ID" value="NZ_JAGTUF010000003.1"/>
</dbReference>
<keyword evidence="5 12" id="KW-1133">Transmembrane helix</keyword>
<comment type="cofactor">
    <cofactor evidence="1">
        <name>heme b</name>
        <dbReference type="ChEBI" id="CHEBI:60344"/>
    </cofactor>
</comment>
<protein>
    <submittedName>
        <fullName evidence="13">COX15/CtaA family protein</fullName>
    </submittedName>
</protein>
<evidence type="ECO:0000256" key="3">
    <source>
        <dbReference type="ARBA" id="ARBA00022692"/>
    </source>
</evidence>
<feature type="transmembrane region" description="Helical" evidence="12">
    <location>
        <begin position="202"/>
        <end position="229"/>
    </location>
</feature>
<keyword evidence="4" id="KW-0479">Metal-binding</keyword>
<evidence type="ECO:0000256" key="8">
    <source>
        <dbReference type="ARBA" id="ARBA00023133"/>
    </source>
</evidence>
<evidence type="ECO:0000256" key="10">
    <source>
        <dbReference type="ARBA" id="ARBA00044501"/>
    </source>
</evidence>